<name>A0A6G9YGQ6_9NOCA</name>
<evidence type="ECO:0008006" key="4">
    <source>
        <dbReference type="Google" id="ProtNLM"/>
    </source>
</evidence>
<dbReference type="KEGG" id="nah:F5544_22510"/>
<proteinExistence type="predicted"/>
<gene>
    <name evidence="2" type="ORF">F5544_22510</name>
</gene>
<reference evidence="2 3" key="1">
    <citation type="journal article" date="2019" name="ACS Chem. Biol.">
        <title>Identification and Mobilization of a Cryptic Antibiotic Biosynthesis Gene Locus from a Human-Pathogenic Nocardia Isolate.</title>
        <authorList>
            <person name="Herisse M."/>
            <person name="Ishida K."/>
            <person name="Porter J.L."/>
            <person name="Howden B."/>
            <person name="Hertweck C."/>
            <person name="Stinear T.P."/>
            <person name="Pidot S.J."/>
        </authorList>
    </citation>
    <scope>NUCLEOTIDE SEQUENCE [LARGE SCALE GENOMIC DNA]</scope>
    <source>
        <strain evidence="2 3">AUSMDU00012717</strain>
    </source>
</reference>
<dbReference type="Proteomes" id="UP000503540">
    <property type="component" value="Chromosome"/>
</dbReference>
<dbReference type="RefSeq" id="WP_167475056.1">
    <property type="nucleotide sequence ID" value="NZ_CP046172.1"/>
</dbReference>
<accession>A0A6G9YGQ6</accession>
<sequence length="124" mass="12609">MRRTILTTMTLVAVVGGWTAVAGPASAVSDEVTCKAVSDAAIKAHKLGRGIDNMADFKALLADEATKFAEAAANADEGAVKTALYAAVAQLNRVATASDSDLDGVIEDPAFQSSLDAVPKACGL</sequence>
<organism evidence="2 3">
    <name type="scientific">Nocardia arthritidis</name>
    <dbReference type="NCBI Taxonomy" id="228602"/>
    <lineage>
        <taxon>Bacteria</taxon>
        <taxon>Bacillati</taxon>
        <taxon>Actinomycetota</taxon>
        <taxon>Actinomycetes</taxon>
        <taxon>Mycobacteriales</taxon>
        <taxon>Nocardiaceae</taxon>
        <taxon>Nocardia</taxon>
    </lineage>
</organism>
<keyword evidence="1" id="KW-0732">Signal</keyword>
<keyword evidence="3" id="KW-1185">Reference proteome</keyword>
<dbReference type="EMBL" id="CP046172">
    <property type="protein sequence ID" value="QIS12364.1"/>
    <property type="molecule type" value="Genomic_DNA"/>
</dbReference>
<dbReference type="AlphaFoldDB" id="A0A6G9YGQ6"/>
<evidence type="ECO:0000256" key="1">
    <source>
        <dbReference type="SAM" id="SignalP"/>
    </source>
</evidence>
<feature type="chain" id="PRO_5026081845" description="Hemophore-related protein" evidence="1">
    <location>
        <begin position="28"/>
        <end position="124"/>
    </location>
</feature>
<protein>
    <recommendedName>
        <fullName evidence="4">Hemophore-related protein</fullName>
    </recommendedName>
</protein>
<evidence type="ECO:0000313" key="3">
    <source>
        <dbReference type="Proteomes" id="UP000503540"/>
    </source>
</evidence>
<evidence type="ECO:0000313" key="2">
    <source>
        <dbReference type="EMBL" id="QIS12364.1"/>
    </source>
</evidence>
<feature type="signal peptide" evidence="1">
    <location>
        <begin position="1"/>
        <end position="27"/>
    </location>
</feature>